<evidence type="ECO:0000313" key="3">
    <source>
        <dbReference type="WBParaSite" id="GPUH_0001590401-mRNA-1"/>
    </source>
</evidence>
<proteinExistence type="predicted"/>
<organism evidence="3">
    <name type="scientific">Gongylonema pulchrum</name>
    <dbReference type="NCBI Taxonomy" id="637853"/>
    <lineage>
        <taxon>Eukaryota</taxon>
        <taxon>Metazoa</taxon>
        <taxon>Ecdysozoa</taxon>
        <taxon>Nematoda</taxon>
        <taxon>Chromadorea</taxon>
        <taxon>Rhabditida</taxon>
        <taxon>Spirurina</taxon>
        <taxon>Spiruromorpha</taxon>
        <taxon>Spiruroidea</taxon>
        <taxon>Gongylonematidae</taxon>
        <taxon>Gongylonema</taxon>
    </lineage>
</organism>
<reference evidence="3" key="1">
    <citation type="submission" date="2016-06" db="UniProtKB">
        <authorList>
            <consortium name="WormBaseParasite"/>
        </authorList>
    </citation>
    <scope>IDENTIFICATION</scope>
</reference>
<accession>A0A183E4J1</accession>
<gene>
    <name evidence="1" type="ORF">GPUH_LOCUS15882</name>
</gene>
<name>A0A183E4J1_9BILA</name>
<evidence type="ECO:0000313" key="1">
    <source>
        <dbReference type="EMBL" id="VDN26858.1"/>
    </source>
</evidence>
<keyword evidence="2" id="KW-1185">Reference proteome</keyword>
<dbReference type="Proteomes" id="UP000271098">
    <property type="component" value="Unassembled WGS sequence"/>
</dbReference>
<dbReference type="Gene3D" id="2.60.40.1110">
    <property type="match status" value="1"/>
</dbReference>
<sequence>MRGAETRSGFLLEGAYRLRVANGDVDVFIPGPVRLSSRDFDEEEALWSQYPRSVGDDHYNPNDPQPGKNCISRRCYGWTVPATKRVFVEGDVRIDLYTKKWFKGLGWTLKDREKLGHVWFNTMFICPDYCGGVYIHGDEAYPYPKGGSELFLLPNVCSHTFT</sequence>
<dbReference type="WBParaSite" id="GPUH_0001590401-mRNA-1">
    <property type="protein sequence ID" value="GPUH_0001590401-mRNA-1"/>
    <property type="gene ID" value="GPUH_0001590401"/>
</dbReference>
<dbReference type="EMBL" id="UYRT01083033">
    <property type="protein sequence ID" value="VDN26858.1"/>
    <property type="molecule type" value="Genomic_DNA"/>
</dbReference>
<protein>
    <submittedName>
        <fullName evidence="3">C2 tensin-type domain-containing protein</fullName>
    </submittedName>
</protein>
<evidence type="ECO:0000313" key="2">
    <source>
        <dbReference type="Proteomes" id="UP000271098"/>
    </source>
</evidence>
<dbReference type="AlphaFoldDB" id="A0A183E4J1"/>
<reference evidence="1 2" key="2">
    <citation type="submission" date="2018-11" db="EMBL/GenBank/DDBJ databases">
        <authorList>
            <consortium name="Pathogen Informatics"/>
        </authorList>
    </citation>
    <scope>NUCLEOTIDE SEQUENCE [LARGE SCALE GENOMIC DNA]</scope>
</reference>
<dbReference type="OrthoDB" id="16692at2759"/>